<dbReference type="SUPFAM" id="SSF51569">
    <property type="entry name" value="Aldolase"/>
    <property type="match status" value="1"/>
</dbReference>
<feature type="non-terminal residue" evidence="2">
    <location>
        <position position="200"/>
    </location>
</feature>
<evidence type="ECO:0000259" key="1">
    <source>
        <dbReference type="PROSITE" id="PS50991"/>
    </source>
</evidence>
<dbReference type="PANTHER" id="PTHR43778">
    <property type="entry name" value="PYRUVATE CARBOXYLASE"/>
    <property type="match status" value="1"/>
</dbReference>
<gene>
    <name evidence="2" type="ORF">LDJ79_23900</name>
</gene>
<dbReference type="PROSITE" id="PS50991">
    <property type="entry name" value="PYR_CT"/>
    <property type="match status" value="1"/>
</dbReference>
<protein>
    <submittedName>
        <fullName evidence="2">Oxaloacetate decarboxylase</fullName>
    </submittedName>
</protein>
<proteinExistence type="predicted"/>
<organism evidence="2 3">
    <name type="scientific">Vibrio tritonius</name>
    <dbReference type="NCBI Taxonomy" id="1435069"/>
    <lineage>
        <taxon>Bacteria</taxon>
        <taxon>Pseudomonadati</taxon>
        <taxon>Pseudomonadota</taxon>
        <taxon>Gammaproteobacteria</taxon>
        <taxon>Vibrionales</taxon>
        <taxon>Vibrionaceae</taxon>
        <taxon>Vibrio</taxon>
    </lineage>
</organism>
<evidence type="ECO:0000313" key="3">
    <source>
        <dbReference type="Proteomes" id="UP001199044"/>
    </source>
</evidence>
<sequence>MTQATKRVGITDVVLRDAHQSLFATRLRLDDMLPIAAQLDDIGYWSLECWGGATFDSCIRFLGEDPWERLRTLKKAMPKTPLQMLLRGQNLLGYRHYADDVVDTFVERAVKNGMDVFRVFDAMNDPRNMQQAIRAVKKQGAHAQGTLSYTTSPAHNLQTWVDVAQQLAEEGVDSIAIKDMSGILTPFQAAELVQTLKKQV</sequence>
<dbReference type="EMBL" id="JAIWIU010000292">
    <property type="protein sequence ID" value="MCA2019167.1"/>
    <property type="molecule type" value="Genomic_DNA"/>
</dbReference>
<dbReference type="Gene3D" id="3.20.20.70">
    <property type="entry name" value="Aldolase class I"/>
    <property type="match status" value="1"/>
</dbReference>
<dbReference type="PANTHER" id="PTHR43778:SF2">
    <property type="entry name" value="PYRUVATE CARBOXYLASE, MITOCHONDRIAL"/>
    <property type="match status" value="1"/>
</dbReference>
<dbReference type="Proteomes" id="UP001199044">
    <property type="component" value="Unassembled WGS sequence"/>
</dbReference>
<dbReference type="InterPro" id="IPR055268">
    <property type="entry name" value="PCB-like"/>
</dbReference>
<dbReference type="InterPro" id="IPR000891">
    <property type="entry name" value="PYR_CT"/>
</dbReference>
<evidence type="ECO:0000313" key="2">
    <source>
        <dbReference type="EMBL" id="MCA2019167.1"/>
    </source>
</evidence>
<keyword evidence="3" id="KW-1185">Reference proteome</keyword>
<reference evidence="3" key="1">
    <citation type="submission" date="2023-07" db="EMBL/GenBank/DDBJ databases">
        <title>Molecular identification of indigenous halophilic bacteria isolated from red sea cost, biodegradation of synthetic dyes and assessment of degraded metabolite toxicity.</title>
        <authorList>
            <person name="Chaieb K."/>
            <person name="Altayb H.N."/>
        </authorList>
    </citation>
    <scope>NUCLEOTIDE SEQUENCE [LARGE SCALE GENOMIC DNA]</scope>
    <source>
        <strain evidence="3">K20</strain>
    </source>
</reference>
<feature type="domain" description="Pyruvate carboxyltransferase" evidence="1">
    <location>
        <begin position="8"/>
        <end position="200"/>
    </location>
</feature>
<dbReference type="CDD" id="cd07937">
    <property type="entry name" value="DRE_TIM_PC_TC_5S"/>
    <property type="match status" value="1"/>
</dbReference>
<dbReference type="InterPro" id="IPR013785">
    <property type="entry name" value="Aldolase_TIM"/>
</dbReference>
<accession>A0ABS7YVU6</accession>
<comment type="caution">
    <text evidence="2">The sequence shown here is derived from an EMBL/GenBank/DDBJ whole genome shotgun (WGS) entry which is preliminary data.</text>
</comment>
<name>A0ABS7YVU6_9VIBR</name>